<reference evidence="4 5" key="1">
    <citation type="submission" date="2021-01" db="EMBL/GenBank/DDBJ databases">
        <title>Whole genome shotgun sequence of Verrucosispora qiuiae NBRC 106684.</title>
        <authorList>
            <person name="Komaki H."/>
            <person name="Tamura T."/>
        </authorList>
    </citation>
    <scope>NUCLEOTIDE SEQUENCE [LARGE SCALE GENOMIC DNA]</scope>
    <source>
        <strain evidence="4 5">NBRC 106684</strain>
    </source>
</reference>
<name>A0ABQ4JIL1_9ACTN</name>
<gene>
    <name evidence="4" type="primary">selA_2</name>
    <name evidence="4" type="ORF">Vqi01_55990</name>
</gene>
<dbReference type="PANTHER" id="PTHR32328">
    <property type="entry name" value="L-SERYL-TRNA(SEC) SELENIUM TRANSFERASE"/>
    <property type="match status" value="1"/>
</dbReference>
<dbReference type="InterPro" id="IPR000192">
    <property type="entry name" value="Aminotrans_V_dom"/>
</dbReference>
<evidence type="ECO:0000256" key="2">
    <source>
        <dbReference type="ARBA" id="ARBA00022898"/>
    </source>
</evidence>
<evidence type="ECO:0000313" key="4">
    <source>
        <dbReference type="EMBL" id="GIJ30437.1"/>
    </source>
</evidence>
<comment type="caution">
    <text evidence="4">The sequence shown here is derived from an EMBL/GenBank/DDBJ whole genome shotgun (WGS) entry which is preliminary data.</text>
</comment>
<dbReference type="InterPro" id="IPR015424">
    <property type="entry name" value="PyrdxlP-dep_Trfase"/>
</dbReference>
<dbReference type="EMBL" id="BOPC01000112">
    <property type="protein sequence ID" value="GIJ30437.1"/>
    <property type="molecule type" value="Genomic_DNA"/>
</dbReference>
<proteinExistence type="predicted"/>
<keyword evidence="5" id="KW-1185">Reference proteome</keyword>
<evidence type="ECO:0000256" key="1">
    <source>
        <dbReference type="ARBA" id="ARBA00001933"/>
    </source>
</evidence>
<feature type="domain" description="Aminotransferase class V" evidence="3">
    <location>
        <begin position="31"/>
        <end position="228"/>
    </location>
</feature>
<dbReference type="Pfam" id="PF00266">
    <property type="entry name" value="Aminotran_5"/>
    <property type="match status" value="1"/>
</dbReference>
<dbReference type="InterPro" id="IPR015421">
    <property type="entry name" value="PyrdxlP-dep_Trfase_major"/>
</dbReference>
<dbReference type="SUPFAM" id="SSF53383">
    <property type="entry name" value="PLP-dependent transferases"/>
    <property type="match status" value="1"/>
</dbReference>
<dbReference type="RefSeq" id="WP_204038143.1">
    <property type="nucleotide sequence ID" value="NZ_BOPC01000112.1"/>
</dbReference>
<evidence type="ECO:0000313" key="5">
    <source>
        <dbReference type="Proteomes" id="UP000653076"/>
    </source>
</evidence>
<comment type="cofactor">
    <cofactor evidence="1">
        <name>pyridoxal 5'-phosphate</name>
        <dbReference type="ChEBI" id="CHEBI:597326"/>
    </cofactor>
</comment>
<dbReference type="Gene3D" id="3.40.640.10">
    <property type="entry name" value="Type I PLP-dependent aspartate aminotransferase-like (Major domain)"/>
    <property type="match status" value="1"/>
</dbReference>
<evidence type="ECO:0000259" key="3">
    <source>
        <dbReference type="Pfam" id="PF00266"/>
    </source>
</evidence>
<keyword evidence="2" id="KW-0663">Pyridoxal phosphate</keyword>
<dbReference type="PANTHER" id="PTHR32328:SF0">
    <property type="entry name" value="L-SERYL-TRNA(SEC) SELENIUM TRANSFERASE"/>
    <property type="match status" value="1"/>
</dbReference>
<organism evidence="4 5">
    <name type="scientific">Micromonospora qiuiae</name>
    <dbReference type="NCBI Taxonomy" id="502268"/>
    <lineage>
        <taxon>Bacteria</taxon>
        <taxon>Bacillati</taxon>
        <taxon>Actinomycetota</taxon>
        <taxon>Actinomycetes</taxon>
        <taxon>Micromonosporales</taxon>
        <taxon>Micromonosporaceae</taxon>
        <taxon>Micromonospora</taxon>
    </lineage>
</organism>
<sequence>MDVYADLGIRTLINAVGPATRLGGLALSDEVTEAMRAAGSRNVRMDELQEAAGAEIAALIGAPAAYVTNGAAAALSLAAAVCLAGDRPAAIDNLPVVSGPRRRVIIHRAHRDPYDHAVTAVGAELVEIGYPSSTRPDELARELDERAAAVLWRPGRGGEHLSIAQVSELAHRAGVPVLVDAALDVPPLDRLAALFDGGADLVAISGGKVFRGPQTAGILCGRPDLVGAVALHHQDMDIRPQTWQRSEVTGSNLVRGRHGIGRGMKVGREQIIGLLVAVRAFVRDPDAHRQHGRQELAAIRDALAADPRCVVRDTYDHHLDVPVIEIDLSGSGVSTDEVVRELDRGTPRIHIGEDLAWRDVLVVNPMGLGAGDGAALAARLIEVLDNGGATARDAAESAADGSEVGR</sequence>
<protein>
    <recommendedName>
        <fullName evidence="3">Aminotransferase class V domain-containing protein</fullName>
    </recommendedName>
</protein>
<dbReference type="Proteomes" id="UP000653076">
    <property type="component" value="Unassembled WGS sequence"/>
</dbReference>
<accession>A0ABQ4JIL1</accession>